<comment type="similarity">
    <text evidence="3">Belongs to the glycosyl hydrolase 130 family.</text>
</comment>
<comment type="caution">
    <text evidence="4">The sequence shown here is derived from an EMBL/GenBank/DDBJ whole genome shotgun (WGS) entry which is preliminary data.</text>
</comment>
<protein>
    <recommendedName>
        <fullName evidence="6">Pesticidal protein Cry7Aa</fullName>
    </recommendedName>
</protein>
<dbReference type="AlphaFoldDB" id="A0A1F6MDS6"/>
<reference evidence="4 5" key="1">
    <citation type="journal article" date="2016" name="Nat. Commun.">
        <title>Thousands of microbial genomes shed light on interconnected biogeochemical processes in an aquifer system.</title>
        <authorList>
            <person name="Anantharaman K."/>
            <person name="Brown C.T."/>
            <person name="Hug L.A."/>
            <person name="Sharon I."/>
            <person name="Castelle C.J."/>
            <person name="Probst A.J."/>
            <person name="Thomas B.C."/>
            <person name="Singh A."/>
            <person name="Wilkins M.J."/>
            <person name="Karaoz U."/>
            <person name="Brodie E.L."/>
            <person name="Williams K.H."/>
            <person name="Hubbard S.S."/>
            <person name="Banfield J.F."/>
        </authorList>
    </citation>
    <scope>NUCLEOTIDE SEQUENCE [LARGE SCALE GENOMIC DNA]</scope>
</reference>
<proteinExistence type="inferred from homology"/>
<accession>A0A1F6MDS6</accession>
<gene>
    <name evidence="4" type="ORF">A2754_01845</name>
</gene>
<dbReference type="InterPro" id="IPR023296">
    <property type="entry name" value="Glyco_hydro_beta-prop_sf"/>
</dbReference>
<dbReference type="Pfam" id="PF04041">
    <property type="entry name" value="Glyco_hydro_130"/>
    <property type="match status" value="1"/>
</dbReference>
<dbReference type="Proteomes" id="UP000177953">
    <property type="component" value="Unassembled WGS sequence"/>
</dbReference>
<dbReference type="CDD" id="cd18614">
    <property type="entry name" value="GH130"/>
    <property type="match status" value="1"/>
</dbReference>
<evidence type="ECO:0008006" key="6">
    <source>
        <dbReference type="Google" id="ProtNLM"/>
    </source>
</evidence>
<dbReference type="EMBL" id="MFPU01000027">
    <property type="protein sequence ID" value="OGH69698.1"/>
    <property type="molecule type" value="Genomic_DNA"/>
</dbReference>
<dbReference type="SUPFAM" id="SSF75005">
    <property type="entry name" value="Arabinanase/levansucrase/invertase"/>
    <property type="match status" value="1"/>
</dbReference>
<sequence>MTEVKKLGVILKPTDLEFENHAVLNPAAWQEGDTVHLYYRALDKDHKSSIGYARLHGPLDVQERWERPMMNREFDYESQGVEDPRITKLDDKLYMTYVAHDGKNAVTAYAVSTDFKTFAKRGIITPRIQYRELDDILQEGEAHLKDLYFFFKSYYEDRAGDDVLIWEKDTFLFPKKIGGKYALIHRVLPEIQIAFFDDFEQLKTRQYWEKYLRELPDYVILENKHWFESRSIGGGCVPIETERGWVLIFHAVEERNAGRVYHAAAALLDLENPLKVLGRLHEPLFSPTEEWEVNGPVSNVVFPTATSIFGDKLYIYYGAADHYIAAAEVNINELVDDMLDPSQGHDNGKK</sequence>
<dbReference type="GO" id="GO:0016757">
    <property type="term" value="F:glycosyltransferase activity"/>
    <property type="evidence" value="ECO:0007669"/>
    <property type="project" value="UniProtKB-KW"/>
</dbReference>
<evidence type="ECO:0000313" key="5">
    <source>
        <dbReference type="Proteomes" id="UP000177953"/>
    </source>
</evidence>
<keyword evidence="1" id="KW-0328">Glycosyltransferase</keyword>
<evidence type="ECO:0000256" key="2">
    <source>
        <dbReference type="ARBA" id="ARBA00022679"/>
    </source>
</evidence>
<evidence type="ECO:0000256" key="1">
    <source>
        <dbReference type="ARBA" id="ARBA00022676"/>
    </source>
</evidence>
<organism evidence="4 5">
    <name type="scientific">Candidatus Magasanikbacteria bacterium RIFCSPHIGHO2_01_FULL_47_8</name>
    <dbReference type="NCBI Taxonomy" id="1798673"/>
    <lineage>
        <taxon>Bacteria</taxon>
        <taxon>Candidatus Magasanikiibacteriota</taxon>
    </lineage>
</organism>
<dbReference type="Gene3D" id="2.115.10.20">
    <property type="entry name" value="Glycosyl hydrolase domain, family 43"/>
    <property type="match status" value="1"/>
</dbReference>
<dbReference type="PIRSF" id="PIRSF016202">
    <property type="entry name" value="PH1107"/>
    <property type="match status" value="1"/>
</dbReference>
<dbReference type="PANTHER" id="PTHR34106:SF5">
    <property type="entry name" value="GLYCOSIDASE"/>
    <property type="match status" value="1"/>
</dbReference>
<dbReference type="InterPro" id="IPR007184">
    <property type="entry name" value="Mannoside_phosphorylase"/>
</dbReference>
<name>A0A1F6MDS6_9BACT</name>
<evidence type="ECO:0000256" key="3">
    <source>
        <dbReference type="ARBA" id="ARBA00024356"/>
    </source>
</evidence>
<evidence type="ECO:0000313" key="4">
    <source>
        <dbReference type="EMBL" id="OGH69698.1"/>
    </source>
</evidence>
<dbReference type="PANTHER" id="PTHR34106">
    <property type="entry name" value="GLYCOSIDASE"/>
    <property type="match status" value="1"/>
</dbReference>
<keyword evidence="2" id="KW-0808">Transferase</keyword>